<dbReference type="PROSITE" id="PS50255">
    <property type="entry name" value="CYTOCHROME_B5_2"/>
    <property type="match status" value="1"/>
</dbReference>
<dbReference type="Proteomes" id="UP000075883">
    <property type="component" value="Unassembled WGS sequence"/>
</dbReference>
<evidence type="ECO:0000313" key="8">
    <source>
        <dbReference type="Proteomes" id="UP000075883"/>
    </source>
</evidence>
<dbReference type="STRING" id="139723.A0A182MLG2"/>
<dbReference type="VEuPathDB" id="VectorBase:ACUA021116"/>
<keyword evidence="8" id="KW-1185">Reference proteome</keyword>
<dbReference type="PANTHER" id="PTHR19359:SF95">
    <property type="entry name" value="CYTOCHROME B5 TYPE B"/>
    <property type="match status" value="1"/>
</dbReference>
<evidence type="ECO:0000256" key="4">
    <source>
        <dbReference type="ARBA" id="ARBA00038168"/>
    </source>
</evidence>
<dbReference type="InterPro" id="IPR050668">
    <property type="entry name" value="Cytochrome_b5"/>
</dbReference>
<dbReference type="PROSITE" id="PS00191">
    <property type="entry name" value="CYTOCHROME_B5_1"/>
    <property type="match status" value="1"/>
</dbReference>
<dbReference type="SUPFAM" id="SSF55856">
    <property type="entry name" value="Cytochrome b5-like heme/steroid binding domain"/>
    <property type="match status" value="1"/>
</dbReference>
<sequence length="126" mass="14285">MPGELIEYTLAEVALRNGKAGNPTWIVIRDIVYDVTQYMVDHPGGAELITEWAGKDGTKDFDDFGHSSDAMRLLKTMQIGVLVVSDQAKNRNKHTASSQRKITEDLTEEELMKKRRSKRRMFILCG</sequence>
<evidence type="ECO:0000256" key="3">
    <source>
        <dbReference type="ARBA" id="ARBA00023004"/>
    </source>
</evidence>
<protein>
    <recommendedName>
        <fullName evidence="6">Cytochrome b5 heme-binding domain-containing protein</fullName>
    </recommendedName>
</protein>
<dbReference type="PRINTS" id="PR00363">
    <property type="entry name" value="CYTOCHROMEB5"/>
</dbReference>
<proteinExistence type="inferred from homology"/>
<keyword evidence="2 5" id="KW-0479">Metal-binding</keyword>
<evidence type="ECO:0000256" key="5">
    <source>
        <dbReference type="RuleBase" id="RU362121"/>
    </source>
</evidence>
<dbReference type="Gene3D" id="3.10.120.10">
    <property type="entry name" value="Cytochrome b5-like heme/steroid binding domain"/>
    <property type="match status" value="1"/>
</dbReference>
<dbReference type="GO" id="GO:0020037">
    <property type="term" value="F:heme binding"/>
    <property type="evidence" value="ECO:0007669"/>
    <property type="project" value="UniProtKB-UniRule"/>
</dbReference>
<dbReference type="EnsemblMetazoa" id="ACUA021116-RA">
    <property type="protein sequence ID" value="ACUA021116-PA"/>
    <property type="gene ID" value="ACUA021116"/>
</dbReference>
<dbReference type="AlphaFoldDB" id="A0A182MLG2"/>
<dbReference type="Pfam" id="PF00173">
    <property type="entry name" value="Cyt-b5"/>
    <property type="match status" value="1"/>
</dbReference>
<dbReference type="SMART" id="SM01117">
    <property type="entry name" value="Cyt-b5"/>
    <property type="match status" value="1"/>
</dbReference>
<evidence type="ECO:0000256" key="1">
    <source>
        <dbReference type="ARBA" id="ARBA00022617"/>
    </source>
</evidence>
<dbReference type="GO" id="GO:0016020">
    <property type="term" value="C:membrane"/>
    <property type="evidence" value="ECO:0007669"/>
    <property type="project" value="TreeGrafter"/>
</dbReference>
<dbReference type="InterPro" id="IPR001199">
    <property type="entry name" value="Cyt_B5-like_heme/steroid-bd"/>
</dbReference>
<evidence type="ECO:0000313" key="7">
    <source>
        <dbReference type="EnsemblMetazoa" id="ACUA021116-PA"/>
    </source>
</evidence>
<accession>A0A182MLG2</accession>
<reference evidence="7" key="2">
    <citation type="submission" date="2020-05" db="UniProtKB">
        <authorList>
            <consortium name="EnsemblMetazoa"/>
        </authorList>
    </citation>
    <scope>IDENTIFICATION</scope>
    <source>
        <strain evidence="7">A-37</strain>
    </source>
</reference>
<organism evidence="7 8">
    <name type="scientific">Anopheles culicifacies</name>
    <dbReference type="NCBI Taxonomy" id="139723"/>
    <lineage>
        <taxon>Eukaryota</taxon>
        <taxon>Metazoa</taxon>
        <taxon>Ecdysozoa</taxon>
        <taxon>Arthropoda</taxon>
        <taxon>Hexapoda</taxon>
        <taxon>Insecta</taxon>
        <taxon>Pterygota</taxon>
        <taxon>Neoptera</taxon>
        <taxon>Endopterygota</taxon>
        <taxon>Diptera</taxon>
        <taxon>Nematocera</taxon>
        <taxon>Culicoidea</taxon>
        <taxon>Culicidae</taxon>
        <taxon>Anophelinae</taxon>
        <taxon>Anopheles</taxon>
        <taxon>culicifacies species complex</taxon>
    </lineage>
</organism>
<dbReference type="EMBL" id="AXCM01006483">
    <property type="status" value="NOT_ANNOTATED_CDS"/>
    <property type="molecule type" value="Genomic_DNA"/>
</dbReference>
<dbReference type="GO" id="GO:0046872">
    <property type="term" value="F:metal ion binding"/>
    <property type="evidence" value="ECO:0007669"/>
    <property type="project" value="UniProtKB-UniRule"/>
</dbReference>
<keyword evidence="3 5" id="KW-0408">Iron</keyword>
<evidence type="ECO:0000259" key="6">
    <source>
        <dbReference type="PROSITE" id="PS50255"/>
    </source>
</evidence>
<name>A0A182MLG2_9DIPT</name>
<evidence type="ECO:0000256" key="2">
    <source>
        <dbReference type="ARBA" id="ARBA00022723"/>
    </source>
</evidence>
<comment type="similarity">
    <text evidence="4 5">Belongs to the cytochrome b5 family.</text>
</comment>
<keyword evidence="1 5" id="KW-0349">Heme</keyword>
<dbReference type="PANTHER" id="PTHR19359">
    <property type="entry name" value="CYTOCHROME B5"/>
    <property type="match status" value="1"/>
</dbReference>
<reference evidence="8" key="1">
    <citation type="submission" date="2013-09" db="EMBL/GenBank/DDBJ databases">
        <title>The Genome Sequence of Anopheles culicifacies species A.</title>
        <authorList>
            <consortium name="The Broad Institute Genomics Platform"/>
            <person name="Neafsey D.E."/>
            <person name="Besansky N."/>
            <person name="Howell P."/>
            <person name="Walton C."/>
            <person name="Young S.K."/>
            <person name="Zeng Q."/>
            <person name="Gargeya S."/>
            <person name="Fitzgerald M."/>
            <person name="Haas B."/>
            <person name="Abouelleil A."/>
            <person name="Allen A.W."/>
            <person name="Alvarado L."/>
            <person name="Arachchi H.M."/>
            <person name="Berlin A.M."/>
            <person name="Chapman S.B."/>
            <person name="Gainer-Dewar J."/>
            <person name="Goldberg J."/>
            <person name="Griggs A."/>
            <person name="Gujja S."/>
            <person name="Hansen M."/>
            <person name="Howarth C."/>
            <person name="Imamovic A."/>
            <person name="Ireland A."/>
            <person name="Larimer J."/>
            <person name="McCowan C."/>
            <person name="Murphy C."/>
            <person name="Pearson M."/>
            <person name="Poon T.W."/>
            <person name="Priest M."/>
            <person name="Roberts A."/>
            <person name="Saif S."/>
            <person name="Shea T."/>
            <person name="Sisk P."/>
            <person name="Sykes S."/>
            <person name="Wortman J."/>
            <person name="Nusbaum C."/>
            <person name="Birren B."/>
        </authorList>
    </citation>
    <scope>NUCLEOTIDE SEQUENCE [LARGE SCALE GENOMIC DNA]</scope>
    <source>
        <strain evidence="8">A-37</strain>
    </source>
</reference>
<dbReference type="InterPro" id="IPR018506">
    <property type="entry name" value="Cyt_B5_heme-BS"/>
</dbReference>
<dbReference type="InterPro" id="IPR036400">
    <property type="entry name" value="Cyt_B5-like_heme/steroid_sf"/>
</dbReference>
<feature type="domain" description="Cytochrome b5 heme-binding" evidence="6">
    <location>
        <begin position="5"/>
        <end position="83"/>
    </location>
</feature>